<name>A0A2H4ST33_CORMI</name>
<feature type="compositionally biased region" description="Low complexity" evidence="1">
    <location>
        <begin position="16"/>
        <end position="29"/>
    </location>
</feature>
<dbReference type="OrthoDB" id="428342at2759"/>
<dbReference type="AlphaFoldDB" id="A0A2H4ST33"/>
<dbReference type="GO" id="GO:0005794">
    <property type="term" value="C:Golgi apparatus"/>
    <property type="evidence" value="ECO:0007669"/>
    <property type="project" value="TreeGrafter"/>
</dbReference>
<feature type="compositionally biased region" description="Polar residues" evidence="1">
    <location>
        <begin position="42"/>
        <end position="51"/>
    </location>
</feature>
<evidence type="ECO:0000256" key="1">
    <source>
        <dbReference type="SAM" id="MobiDB-lite"/>
    </source>
</evidence>
<gene>
    <name evidence="2" type="ORF">A9K55_001448</name>
</gene>
<protein>
    <submittedName>
        <fullName evidence="2">Tetratricopeptide repeat 15</fullName>
    </submittedName>
</protein>
<dbReference type="EMBL" id="CP023326">
    <property type="protein sequence ID" value="ATY66258.1"/>
    <property type="molecule type" value="Genomic_DNA"/>
</dbReference>
<feature type="region of interest" description="Disordered" evidence="1">
    <location>
        <begin position="1"/>
        <end position="81"/>
    </location>
</feature>
<dbReference type="VEuPathDB" id="FungiDB:A9K55_001448"/>
<dbReference type="PANTHER" id="PTHR21581">
    <property type="entry name" value="D-ALANYL-D-ALANINE CARBOXYPEPTIDASE"/>
    <property type="match status" value="1"/>
</dbReference>
<dbReference type="PANTHER" id="PTHR21581:SF6">
    <property type="entry name" value="TRAFFICKING PROTEIN PARTICLE COMPLEX SUBUNIT 12"/>
    <property type="match status" value="1"/>
</dbReference>
<organism evidence="2 3">
    <name type="scientific">Cordyceps militaris</name>
    <name type="common">Caterpillar fungus</name>
    <name type="synonym">Clavaria militaris</name>
    <dbReference type="NCBI Taxonomy" id="73501"/>
    <lineage>
        <taxon>Eukaryota</taxon>
        <taxon>Fungi</taxon>
        <taxon>Dikarya</taxon>
        <taxon>Ascomycota</taxon>
        <taxon>Pezizomycotina</taxon>
        <taxon>Sordariomycetes</taxon>
        <taxon>Hypocreomycetidae</taxon>
        <taxon>Hypocreales</taxon>
        <taxon>Cordycipitaceae</taxon>
        <taxon>Cordyceps</taxon>
    </lineage>
</organism>
<feature type="compositionally biased region" description="Low complexity" evidence="1">
    <location>
        <begin position="52"/>
        <end position="75"/>
    </location>
</feature>
<reference evidence="2 3" key="1">
    <citation type="journal article" date="2017" name="BMC Genomics">
        <title>Chromosome level assembly and secondary metabolite potential of the parasitic fungus Cordyceps militaris.</title>
        <authorList>
            <person name="Kramer G.J."/>
            <person name="Nodwell J.R."/>
        </authorList>
    </citation>
    <scope>NUCLEOTIDE SEQUENCE [LARGE SCALE GENOMIC DNA]</scope>
    <source>
        <strain evidence="2 3">ATCC 34164</strain>
    </source>
</reference>
<dbReference type="VEuPathDB" id="FungiDB:CCM_00701"/>
<dbReference type="GO" id="GO:0030008">
    <property type="term" value="C:TRAPP complex"/>
    <property type="evidence" value="ECO:0007669"/>
    <property type="project" value="TreeGrafter"/>
</dbReference>
<dbReference type="Proteomes" id="UP000323067">
    <property type="component" value="Chromosome iii"/>
</dbReference>
<sequence>MNQPVKSEAKGHTRNKSSTSRTSRPRASTKGPLDVDDDPLSTPGTPSASHGSPNPSLRRPPASPRARPTASSPVSQIGEPQRKDFSFLMRAEIYHPLTPLNVPLAFRSAPGQPDPRGRPEDLLARGHFRAAAIAAVQELTGSGGSRPSVDPRDTRRIFDLLYTRLACLTLIDATPLAAQEVKALEDLASVRTYVDDATGEHLVPWELRVLNVRLQALGFGDPRRAVMSYHDLGREARERIATAAARHAHSETELWKARLQELGIKVAGALVDMDDLPGAAHQLRSLRGHGDARLELARALLWLQLGDAESAKECARRCEKDVGTTDGIILALCDMAEADYEAALARWQALRSGLDDEMVSVNAATCLLYLGRIVEGRDILEGLVDKGYSSHTLLFNLSTMYELCTDKNKPLKVKLTERVAAMEESPAGWERTNADFKL</sequence>
<accession>A0A2H4ST33</accession>
<proteinExistence type="predicted"/>
<evidence type="ECO:0000313" key="3">
    <source>
        <dbReference type="Proteomes" id="UP000323067"/>
    </source>
</evidence>
<evidence type="ECO:0000313" key="2">
    <source>
        <dbReference type="EMBL" id="ATY66258.1"/>
    </source>
</evidence>